<proteinExistence type="inferred from homology"/>
<organism evidence="4 5">
    <name type="scientific">Rhododendron griersonianum</name>
    <dbReference type="NCBI Taxonomy" id="479676"/>
    <lineage>
        <taxon>Eukaryota</taxon>
        <taxon>Viridiplantae</taxon>
        <taxon>Streptophyta</taxon>
        <taxon>Embryophyta</taxon>
        <taxon>Tracheophyta</taxon>
        <taxon>Spermatophyta</taxon>
        <taxon>Magnoliopsida</taxon>
        <taxon>eudicotyledons</taxon>
        <taxon>Gunneridae</taxon>
        <taxon>Pentapetalae</taxon>
        <taxon>asterids</taxon>
        <taxon>Ericales</taxon>
        <taxon>Ericaceae</taxon>
        <taxon>Ericoideae</taxon>
        <taxon>Rhodoreae</taxon>
        <taxon>Rhododendron</taxon>
    </lineage>
</organism>
<dbReference type="Proteomes" id="UP000823749">
    <property type="component" value="Chromosome 4"/>
</dbReference>
<evidence type="ECO:0000256" key="3">
    <source>
        <dbReference type="ARBA" id="ARBA00022946"/>
    </source>
</evidence>
<dbReference type="InterPro" id="IPR003690">
    <property type="entry name" value="MTERF"/>
</dbReference>
<keyword evidence="2" id="KW-0806">Transcription termination</keyword>
<evidence type="ECO:0008006" key="6">
    <source>
        <dbReference type="Google" id="ProtNLM"/>
    </source>
</evidence>
<comment type="caution">
    <text evidence="4">The sequence shown here is derived from an EMBL/GenBank/DDBJ whole genome shotgun (WGS) entry which is preliminary data.</text>
</comment>
<evidence type="ECO:0000256" key="1">
    <source>
        <dbReference type="ARBA" id="ARBA00007692"/>
    </source>
</evidence>
<evidence type="ECO:0000313" key="5">
    <source>
        <dbReference type="Proteomes" id="UP000823749"/>
    </source>
</evidence>
<dbReference type="AlphaFoldDB" id="A0AAV6KQR4"/>
<protein>
    <recommendedName>
        <fullName evidence="6">Mitochondrial transcription termination factor family protein</fullName>
    </recommendedName>
</protein>
<keyword evidence="2" id="KW-0804">Transcription</keyword>
<reference evidence="4" key="1">
    <citation type="submission" date="2020-08" db="EMBL/GenBank/DDBJ databases">
        <title>Plant Genome Project.</title>
        <authorList>
            <person name="Zhang R.-G."/>
        </authorList>
    </citation>
    <scope>NUCLEOTIDE SEQUENCE</scope>
    <source>
        <strain evidence="4">WSP0</strain>
        <tissue evidence="4">Leaf</tissue>
    </source>
</reference>
<dbReference type="PANTHER" id="PTHR13068">
    <property type="entry name" value="CGI-12 PROTEIN-RELATED"/>
    <property type="match status" value="1"/>
</dbReference>
<evidence type="ECO:0000313" key="4">
    <source>
        <dbReference type="EMBL" id="KAG5554995.1"/>
    </source>
</evidence>
<dbReference type="InterPro" id="IPR038538">
    <property type="entry name" value="MTERF_sf"/>
</dbReference>
<dbReference type="GO" id="GO:0003676">
    <property type="term" value="F:nucleic acid binding"/>
    <property type="evidence" value="ECO:0007669"/>
    <property type="project" value="InterPro"/>
</dbReference>
<dbReference type="PANTHER" id="PTHR13068:SF166">
    <property type="entry name" value="TRANSCRIPTION TERMINATION FACTOR MTERF15, MITOCHONDRIAL-LIKE"/>
    <property type="match status" value="1"/>
</dbReference>
<gene>
    <name evidence="4" type="ORF">RHGRI_012517</name>
</gene>
<evidence type="ECO:0000256" key="2">
    <source>
        <dbReference type="ARBA" id="ARBA00022472"/>
    </source>
</evidence>
<dbReference type="Pfam" id="PF02536">
    <property type="entry name" value="mTERF"/>
    <property type="match status" value="1"/>
</dbReference>
<comment type="similarity">
    <text evidence="1">Belongs to the mTERF family.</text>
</comment>
<keyword evidence="3" id="KW-0809">Transit peptide</keyword>
<dbReference type="FunFam" id="1.25.70.10:FF:000001">
    <property type="entry name" value="Mitochondrial transcription termination factor-like"/>
    <property type="match status" value="1"/>
</dbReference>
<accession>A0AAV6KQR4</accession>
<dbReference type="GO" id="GO:0006353">
    <property type="term" value="P:DNA-templated transcription termination"/>
    <property type="evidence" value="ECO:0007669"/>
    <property type="project" value="UniProtKB-KW"/>
</dbReference>
<keyword evidence="5" id="KW-1185">Reference proteome</keyword>
<dbReference type="SMART" id="SM00733">
    <property type="entry name" value="Mterf"/>
    <property type="match status" value="7"/>
</dbReference>
<keyword evidence="2" id="KW-0805">Transcription regulation</keyword>
<dbReference type="Gene3D" id="1.25.70.10">
    <property type="entry name" value="Transcription termination factor 3, mitochondrial"/>
    <property type="match status" value="1"/>
</dbReference>
<sequence>MSILIGTTLHNVRFAIRSSATHHFYFSQIQPYSSSRASIDQTPNQHSFTVNYLINSCGFTLEKAIAASKYTHFETPEKPDSVIVFLCNHGFTKTQALNVIRKVPQVILSNPEKTLLPKLEFFKSKGFSSTDVVKILSKAPDLLRKSLENQIIPVFDFVKDLIGSEERTLSAIKRFAGPLLADLESRMAPNVKILLQAGVPVVNIEYMLKYQSRSFTTRCERFRQSVEEVKGMGFDPLGVKFVLAVSVLLSMSKPTWEKKIEVYKRWGLSKDEILVVFGKYPWFMTVSEDKIMRVMDFFVNTMGLDSSFVSKRPQLLSLSFEKRIVPRCLVYETLYAKGLIKKTDSGLMTMLQSSEELFIKKFVNWTNELAPEQLKLGAPVYEQVITIRFNRISEDVETETRNVGGRRATSFVRSSLQEKGERWETKLWRPWKTTLPSSKRSGVGDLIAAAEDLGGVVVGRGGGGGEAAVGG</sequence>
<dbReference type="EMBL" id="JACTNZ010000004">
    <property type="protein sequence ID" value="KAG5554995.1"/>
    <property type="molecule type" value="Genomic_DNA"/>
</dbReference>
<name>A0AAV6KQR4_9ERIC</name>